<dbReference type="InterPro" id="IPR009061">
    <property type="entry name" value="DNA-bd_dom_put_sf"/>
</dbReference>
<dbReference type="PATRIC" id="fig|84531.8.peg.405"/>
<accession>A0A0S2F4V9</accession>
<dbReference type="InterPro" id="IPR041657">
    <property type="entry name" value="HTH_17"/>
</dbReference>
<dbReference type="AlphaFoldDB" id="A0A0S2F4V9"/>
<reference evidence="2 3" key="1">
    <citation type="journal article" date="2015" name="BMC Genomics">
        <title>Comparative genomics and metabolic profiling of the genus Lysobacter.</title>
        <authorList>
            <person name="de Bruijn I."/>
            <person name="Cheng X."/>
            <person name="de Jager V."/>
            <person name="Exposito R.G."/>
            <person name="Watrous J."/>
            <person name="Patel N."/>
            <person name="Postma J."/>
            <person name="Dorrestein P.C."/>
            <person name="Kobayashi D."/>
            <person name="Raaijmakers J.M."/>
        </authorList>
    </citation>
    <scope>NUCLEOTIDE SEQUENCE [LARGE SCALE GENOMIC DNA]</scope>
    <source>
        <strain evidence="2 3">76</strain>
    </source>
</reference>
<dbReference type="KEGG" id="lab:LA76x_0394"/>
<dbReference type="Proteomes" id="UP000060787">
    <property type="component" value="Chromosome"/>
</dbReference>
<dbReference type="EMBL" id="CP011129">
    <property type="protein sequence ID" value="ALN78555.1"/>
    <property type="molecule type" value="Genomic_DNA"/>
</dbReference>
<dbReference type="RefSeq" id="WP_057916339.1">
    <property type="nucleotide sequence ID" value="NZ_CP011129.1"/>
</dbReference>
<evidence type="ECO:0000259" key="1">
    <source>
        <dbReference type="Pfam" id="PF12728"/>
    </source>
</evidence>
<evidence type="ECO:0000313" key="2">
    <source>
        <dbReference type="EMBL" id="ALN78555.1"/>
    </source>
</evidence>
<dbReference type="STRING" id="84531.LA76x_0394"/>
<keyword evidence="3" id="KW-1185">Reference proteome</keyword>
<organism evidence="2 3">
    <name type="scientific">Lysobacter antibioticus</name>
    <dbReference type="NCBI Taxonomy" id="84531"/>
    <lineage>
        <taxon>Bacteria</taxon>
        <taxon>Pseudomonadati</taxon>
        <taxon>Pseudomonadota</taxon>
        <taxon>Gammaproteobacteria</taxon>
        <taxon>Lysobacterales</taxon>
        <taxon>Lysobacteraceae</taxon>
        <taxon>Lysobacter</taxon>
    </lineage>
</organism>
<dbReference type="Pfam" id="PF12728">
    <property type="entry name" value="HTH_17"/>
    <property type="match status" value="1"/>
</dbReference>
<gene>
    <name evidence="2" type="ORF">LA76x_0394</name>
</gene>
<dbReference type="SUPFAM" id="SSF46955">
    <property type="entry name" value="Putative DNA-binding domain"/>
    <property type="match status" value="1"/>
</dbReference>
<sequence length="68" mass="7742">MSSGFYSPEELSAHWRVPAKTLERWRTEGIGPRFCKIAGHVRYRHDDVEQFETASMRSSTTTPAQVSA</sequence>
<name>A0A0S2F4V9_LYSAN</name>
<evidence type="ECO:0000313" key="3">
    <source>
        <dbReference type="Proteomes" id="UP000060787"/>
    </source>
</evidence>
<proteinExistence type="predicted"/>
<feature type="domain" description="Helix-turn-helix" evidence="1">
    <location>
        <begin position="5"/>
        <end position="51"/>
    </location>
</feature>
<protein>
    <submittedName>
        <fullName evidence="2">Putative terminase small subunit</fullName>
    </submittedName>
</protein>